<dbReference type="EMBL" id="CM056815">
    <property type="protein sequence ID" value="KAJ8628684.1"/>
    <property type="molecule type" value="Genomic_DNA"/>
</dbReference>
<accession>A0ACC2L5J4</accession>
<dbReference type="Proteomes" id="UP001234297">
    <property type="component" value="Chromosome 7"/>
</dbReference>
<keyword evidence="2" id="KW-1185">Reference proteome</keyword>
<proteinExistence type="predicted"/>
<protein>
    <submittedName>
        <fullName evidence="1">Uncharacterized protein</fullName>
    </submittedName>
</protein>
<comment type="caution">
    <text evidence="1">The sequence shown here is derived from an EMBL/GenBank/DDBJ whole genome shotgun (WGS) entry which is preliminary data.</text>
</comment>
<evidence type="ECO:0000313" key="1">
    <source>
        <dbReference type="EMBL" id="KAJ8628684.1"/>
    </source>
</evidence>
<name>A0ACC2L5J4_PERAE</name>
<organism evidence="1 2">
    <name type="scientific">Persea americana</name>
    <name type="common">Avocado</name>
    <dbReference type="NCBI Taxonomy" id="3435"/>
    <lineage>
        <taxon>Eukaryota</taxon>
        <taxon>Viridiplantae</taxon>
        <taxon>Streptophyta</taxon>
        <taxon>Embryophyta</taxon>
        <taxon>Tracheophyta</taxon>
        <taxon>Spermatophyta</taxon>
        <taxon>Magnoliopsida</taxon>
        <taxon>Magnoliidae</taxon>
        <taxon>Laurales</taxon>
        <taxon>Lauraceae</taxon>
        <taxon>Persea</taxon>
    </lineage>
</organism>
<gene>
    <name evidence="1" type="ORF">MRB53_022007</name>
</gene>
<evidence type="ECO:0000313" key="2">
    <source>
        <dbReference type="Proteomes" id="UP001234297"/>
    </source>
</evidence>
<sequence>MGTATGSDVDGDDGRRRWSVQILFPGNARIQSSTIKDSRSSDFGFSQPLLVPATETREQPDFRGQPLRSVSFSDYGDLLLLSLTIIGPV</sequence>
<reference evidence="1 2" key="1">
    <citation type="journal article" date="2022" name="Hortic Res">
        <title>A haplotype resolved chromosomal level avocado genome allows analysis of novel avocado genes.</title>
        <authorList>
            <person name="Nath O."/>
            <person name="Fletcher S.J."/>
            <person name="Hayward A."/>
            <person name="Shaw L.M."/>
            <person name="Masouleh A.K."/>
            <person name="Furtado A."/>
            <person name="Henry R.J."/>
            <person name="Mitter N."/>
        </authorList>
    </citation>
    <scope>NUCLEOTIDE SEQUENCE [LARGE SCALE GENOMIC DNA]</scope>
    <source>
        <strain evidence="2">cv. Hass</strain>
    </source>
</reference>